<evidence type="ECO:0000313" key="2">
    <source>
        <dbReference type="EMBL" id="MSB22894.1"/>
    </source>
</evidence>
<accession>A0A6I2R840</accession>
<dbReference type="Proteomes" id="UP000434475">
    <property type="component" value="Unassembled WGS sequence"/>
</dbReference>
<dbReference type="InterPro" id="IPR010982">
    <property type="entry name" value="Lambda_DNA-bd_dom_sf"/>
</dbReference>
<reference evidence="2 3" key="1">
    <citation type="journal article" date="2019" name="Nat. Med.">
        <title>A library of human gut bacterial isolates paired with longitudinal multiomics data enables mechanistic microbiome research.</title>
        <authorList>
            <person name="Poyet M."/>
            <person name="Groussin M."/>
            <person name="Gibbons S.M."/>
            <person name="Avila-Pacheco J."/>
            <person name="Jiang X."/>
            <person name="Kearney S.M."/>
            <person name="Perrotta A.R."/>
            <person name="Berdy B."/>
            <person name="Zhao S."/>
            <person name="Lieberman T.D."/>
            <person name="Swanson P.K."/>
            <person name="Smith M."/>
            <person name="Roesemann S."/>
            <person name="Alexander J.E."/>
            <person name="Rich S.A."/>
            <person name="Livny J."/>
            <person name="Vlamakis H."/>
            <person name="Clish C."/>
            <person name="Bullock K."/>
            <person name="Deik A."/>
            <person name="Scott J."/>
            <person name="Pierce K.A."/>
            <person name="Xavier R.J."/>
            <person name="Alm E.J."/>
        </authorList>
    </citation>
    <scope>NUCLEOTIDE SEQUENCE [LARGE SCALE GENOMIC DNA]</scope>
    <source>
        <strain evidence="2 3">BIOML-A2</strain>
    </source>
</reference>
<dbReference type="CDD" id="cd00093">
    <property type="entry name" value="HTH_XRE"/>
    <property type="match status" value="1"/>
</dbReference>
<dbReference type="SMART" id="SM00530">
    <property type="entry name" value="HTH_XRE"/>
    <property type="match status" value="1"/>
</dbReference>
<dbReference type="SUPFAM" id="SSF47413">
    <property type="entry name" value="lambda repressor-like DNA-binding domains"/>
    <property type="match status" value="1"/>
</dbReference>
<dbReference type="RefSeq" id="WP_172698223.1">
    <property type="nucleotide sequence ID" value="NZ_JAQLWY010000015.1"/>
</dbReference>
<dbReference type="Gene3D" id="1.10.260.40">
    <property type="entry name" value="lambda repressor-like DNA-binding domains"/>
    <property type="match status" value="1"/>
</dbReference>
<dbReference type="PROSITE" id="PS50943">
    <property type="entry name" value="HTH_CROC1"/>
    <property type="match status" value="1"/>
</dbReference>
<name>A0A6I2R840_FLAPL</name>
<evidence type="ECO:0000313" key="3">
    <source>
        <dbReference type="Proteomes" id="UP000434475"/>
    </source>
</evidence>
<dbReference type="Pfam" id="PF13443">
    <property type="entry name" value="HTH_26"/>
    <property type="match status" value="1"/>
</dbReference>
<proteinExistence type="predicted"/>
<dbReference type="AlphaFoldDB" id="A0A6I2R840"/>
<dbReference type="EMBL" id="WKPR01000057">
    <property type="protein sequence ID" value="MSB22894.1"/>
    <property type="molecule type" value="Genomic_DNA"/>
</dbReference>
<organism evidence="2 3">
    <name type="scientific">Flavonifractor plautii</name>
    <name type="common">Fusobacterium plautii</name>
    <dbReference type="NCBI Taxonomy" id="292800"/>
    <lineage>
        <taxon>Bacteria</taxon>
        <taxon>Bacillati</taxon>
        <taxon>Bacillota</taxon>
        <taxon>Clostridia</taxon>
        <taxon>Eubacteriales</taxon>
        <taxon>Oscillospiraceae</taxon>
        <taxon>Flavonifractor</taxon>
    </lineage>
</organism>
<feature type="domain" description="HTH cro/C1-type" evidence="1">
    <location>
        <begin position="43"/>
        <end position="63"/>
    </location>
</feature>
<dbReference type="InterPro" id="IPR001387">
    <property type="entry name" value="Cro/C1-type_HTH"/>
</dbReference>
<protein>
    <submittedName>
        <fullName evidence="2">Helix-turn-helix domain-containing protein</fullName>
    </submittedName>
</protein>
<dbReference type="GO" id="GO:0003677">
    <property type="term" value="F:DNA binding"/>
    <property type="evidence" value="ECO:0007669"/>
    <property type="project" value="InterPro"/>
</dbReference>
<comment type="caution">
    <text evidence="2">The sequence shown here is derived from an EMBL/GenBank/DDBJ whole genome shotgun (WGS) entry which is preliminary data.</text>
</comment>
<sequence length="149" mass="17064">MNQLYERIRVLCEEKNITIGELSRQAKLNDDDRQALKRGRWMNISLGAAKDIARVLGVSIDSLAEYEPPNLLSSLSRTQLQQAVEAYEAIVRREVVEDRFRERGLDPKEYPACFEEALGQYSDALDSQLLEEEALERIAEYLSKMVADI</sequence>
<gene>
    <name evidence="2" type="ORF">GKE97_25910</name>
</gene>
<evidence type="ECO:0000259" key="1">
    <source>
        <dbReference type="PROSITE" id="PS50943"/>
    </source>
</evidence>